<dbReference type="EMBL" id="JAIWYP010000002">
    <property type="protein sequence ID" value="KAH3868312.1"/>
    <property type="molecule type" value="Genomic_DNA"/>
</dbReference>
<evidence type="ECO:0000256" key="1">
    <source>
        <dbReference type="SAM" id="MobiDB-lite"/>
    </source>
</evidence>
<evidence type="ECO:0000313" key="2">
    <source>
        <dbReference type="EMBL" id="KAH3868312.1"/>
    </source>
</evidence>
<protein>
    <submittedName>
        <fullName evidence="2">Uncharacterized protein</fullName>
    </submittedName>
</protein>
<reference evidence="2" key="1">
    <citation type="journal article" date="2019" name="bioRxiv">
        <title>The Genome of the Zebra Mussel, Dreissena polymorpha: A Resource for Invasive Species Research.</title>
        <authorList>
            <person name="McCartney M.A."/>
            <person name="Auch B."/>
            <person name="Kono T."/>
            <person name="Mallez S."/>
            <person name="Zhang Y."/>
            <person name="Obille A."/>
            <person name="Becker A."/>
            <person name="Abrahante J.E."/>
            <person name="Garbe J."/>
            <person name="Badalamenti J.P."/>
            <person name="Herman A."/>
            <person name="Mangelson H."/>
            <person name="Liachko I."/>
            <person name="Sullivan S."/>
            <person name="Sone E.D."/>
            <person name="Koren S."/>
            <person name="Silverstein K.A.T."/>
            <person name="Beckman K.B."/>
            <person name="Gohl D.M."/>
        </authorList>
    </citation>
    <scope>NUCLEOTIDE SEQUENCE</scope>
    <source>
        <strain evidence="2">Duluth1</strain>
        <tissue evidence="2">Whole animal</tissue>
    </source>
</reference>
<proteinExistence type="predicted"/>
<keyword evidence="3" id="KW-1185">Reference proteome</keyword>
<comment type="caution">
    <text evidence="2">The sequence shown here is derived from an EMBL/GenBank/DDBJ whole genome shotgun (WGS) entry which is preliminary data.</text>
</comment>
<reference evidence="2" key="2">
    <citation type="submission" date="2020-11" db="EMBL/GenBank/DDBJ databases">
        <authorList>
            <person name="McCartney M.A."/>
            <person name="Auch B."/>
            <person name="Kono T."/>
            <person name="Mallez S."/>
            <person name="Becker A."/>
            <person name="Gohl D.M."/>
            <person name="Silverstein K.A.T."/>
            <person name="Koren S."/>
            <person name="Bechman K.B."/>
            <person name="Herman A."/>
            <person name="Abrahante J.E."/>
            <person name="Garbe J."/>
        </authorList>
    </citation>
    <scope>NUCLEOTIDE SEQUENCE</scope>
    <source>
        <strain evidence="2">Duluth1</strain>
        <tissue evidence="2">Whole animal</tissue>
    </source>
</reference>
<organism evidence="2 3">
    <name type="scientific">Dreissena polymorpha</name>
    <name type="common">Zebra mussel</name>
    <name type="synonym">Mytilus polymorpha</name>
    <dbReference type="NCBI Taxonomy" id="45954"/>
    <lineage>
        <taxon>Eukaryota</taxon>
        <taxon>Metazoa</taxon>
        <taxon>Spiralia</taxon>
        <taxon>Lophotrochozoa</taxon>
        <taxon>Mollusca</taxon>
        <taxon>Bivalvia</taxon>
        <taxon>Autobranchia</taxon>
        <taxon>Heteroconchia</taxon>
        <taxon>Euheterodonta</taxon>
        <taxon>Imparidentia</taxon>
        <taxon>Neoheterodontei</taxon>
        <taxon>Myida</taxon>
        <taxon>Dreissenoidea</taxon>
        <taxon>Dreissenidae</taxon>
        <taxon>Dreissena</taxon>
    </lineage>
</organism>
<feature type="region of interest" description="Disordered" evidence="1">
    <location>
        <begin position="131"/>
        <end position="155"/>
    </location>
</feature>
<sequence>MDCEKVIAAVKDMELQLLGVVHKISNGKTQEATVVLEKIARKTKCDALTLEFRNKKHMEQLQSLTEENKMLKEKLKYTETTKSKALQENGLLQVKLACKERQLEELKAKIQMLEKEIVNCSSQDIFNDNLNEDIANKSEESELEQEMTPQKLKTT</sequence>
<gene>
    <name evidence="2" type="ORF">DPMN_031455</name>
</gene>
<dbReference type="Proteomes" id="UP000828390">
    <property type="component" value="Unassembled WGS sequence"/>
</dbReference>
<accession>A0A9D4M008</accession>
<evidence type="ECO:0000313" key="3">
    <source>
        <dbReference type="Proteomes" id="UP000828390"/>
    </source>
</evidence>
<name>A0A9D4M008_DREPO</name>
<dbReference type="AlphaFoldDB" id="A0A9D4M008"/>